<proteinExistence type="inferred from homology"/>
<feature type="transmembrane region" description="Helical" evidence="3">
    <location>
        <begin position="30"/>
        <end position="47"/>
    </location>
</feature>
<feature type="transmembrane region" description="Helical" evidence="3">
    <location>
        <begin position="145"/>
        <end position="167"/>
    </location>
</feature>
<dbReference type="GO" id="GO:0015225">
    <property type="term" value="F:biotin transmembrane transporter activity"/>
    <property type="evidence" value="ECO:0007669"/>
    <property type="project" value="UniProtKB-UniRule"/>
</dbReference>
<accession>E9SGX7</accession>
<dbReference type="Gene3D" id="1.10.1760.20">
    <property type="match status" value="1"/>
</dbReference>
<protein>
    <recommendedName>
        <fullName evidence="2">Biotin transporter</fullName>
    </recommendedName>
</protein>
<dbReference type="PIRSF" id="PIRSF016661">
    <property type="entry name" value="BioY"/>
    <property type="match status" value="1"/>
</dbReference>
<dbReference type="AlphaFoldDB" id="E9SGX7"/>
<feature type="transmembrane region" description="Helical" evidence="3">
    <location>
        <begin position="54"/>
        <end position="76"/>
    </location>
</feature>
<organism evidence="4 5">
    <name type="scientific">Ruminococcus albus 8</name>
    <dbReference type="NCBI Taxonomy" id="246199"/>
    <lineage>
        <taxon>Bacteria</taxon>
        <taxon>Bacillati</taxon>
        <taxon>Bacillota</taxon>
        <taxon>Clostridia</taxon>
        <taxon>Eubacteriales</taxon>
        <taxon>Oscillospiraceae</taxon>
        <taxon>Ruminococcus</taxon>
    </lineage>
</organism>
<feature type="transmembrane region" description="Helical" evidence="3">
    <location>
        <begin position="82"/>
        <end position="100"/>
    </location>
</feature>
<keyword evidence="3" id="KW-1133">Transmembrane helix</keyword>
<evidence type="ECO:0000313" key="5">
    <source>
        <dbReference type="Proteomes" id="UP000004259"/>
    </source>
</evidence>
<feature type="transmembrane region" description="Helical" evidence="3">
    <location>
        <begin position="109"/>
        <end position="130"/>
    </location>
</feature>
<dbReference type="GO" id="GO:0005886">
    <property type="term" value="C:plasma membrane"/>
    <property type="evidence" value="ECO:0007669"/>
    <property type="project" value="UniProtKB-SubCell"/>
</dbReference>
<keyword evidence="3" id="KW-0812">Transmembrane</keyword>
<dbReference type="OrthoDB" id="9803495at2"/>
<comment type="caution">
    <text evidence="4">The sequence shown here is derived from an EMBL/GenBank/DDBJ whole genome shotgun (WGS) entry which is preliminary data.</text>
</comment>
<keyword evidence="2" id="KW-1003">Cell membrane</keyword>
<keyword evidence="2 3" id="KW-0472">Membrane</keyword>
<keyword evidence="5" id="KW-1185">Reference proteome</keyword>
<comment type="similarity">
    <text evidence="1 2">Belongs to the BioY family.</text>
</comment>
<dbReference type="eggNOG" id="COG1268">
    <property type="taxonomic scope" value="Bacteria"/>
</dbReference>
<evidence type="ECO:0000313" key="4">
    <source>
        <dbReference type="EMBL" id="EGC01379.1"/>
    </source>
</evidence>
<comment type="subcellular location">
    <subcellularLocation>
        <location evidence="2">Cell membrane</location>
        <topology evidence="2">Multi-pass membrane protein</topology>
    </subcellularLocation>
</comment>
<evidence type="ECO:0000256" key="2">
    <source>
        <dbReference type="PIRNR" id="PIRNR016661"/>
    </source>
</evidence>
<dbReference type="STRING" id="246199.CUS_7505"/>
<name>E9SGX7_RUMAL</name>
<gene>
    <name evidence="4" type="ORF">CUS_7505</name>
</gene>
<dbReference type="Pfam" id="PF02632">
    <property type="entry name" value="BioY"/>
    <property type="match status" value="1"/>
</dbReference>
<dbReference type="RefSeq" id="WP_002852860.1">
    <property type="nucleotide sequence ID" value="NZ_ADKM02000130.1"/>
</dbReference>
<dbReference type="Proteomes" id="UP000004259">
    <property type="component" value="Unassembled WGS sequence"/>
</dbReference>
<keyword evidence="2" id="KW-0813">Transport</keyword>
<dbReference type="InterPro" id="IPR003784">
    <property type="entry name" value="BioY"/>
</dbReference>
<evidence type="ECO:0000256" key="1">
    <source>
        <dbReference type="ARBA" id="ARBA00010692"/>
    </source>
</evidence>
<evidence type="ECO:0000256" key="3">
    <source>
        <dbReference type="SAM" id="Phobius"/>
    </source>
</evidence>
<dbReference type="PANTHER" id="PTHR34295">
    <property type="entry name" value="BIOTIN TRANSPORTER BIOY"/>
    <property type="match status" value="1"/>
</dbReference>
<dbReference type="EMBL" id="ADKM02000130">
    <property type="protein sequence ID" value="EGC01379.1"/>
    <property type="molecule type" value="Genomic_DNA"/>
</dbReference>
<sequence length="186" mass="19711">MKTREMILTGIFAALTAVGAFIKVPVPVCPFTLQFLFTTLAGVLLGGKLGACAVGIYVMLGLAGLPIFAGGGGISYVLQPTFGYLIGFIAGAWLTGAIVHRGTLDMKRLFAGCFAGLMVVYAFGMAYYWAISKFWLGTPIGVKPLFIYCFVLAVPGDIALCIISAVLGKRLLPLTKKHFPHAAKTV</sequence>
<reference evidence="4 5" key="1">
    <citation type="submission" date="2011-02" db="EMBL/GenBank/DDBJ databases">
        <authorList>
            <person name="Nelson K.E."/>
            <person name="Sutton G."/>
            <person name="Torralba M."/>
            <person name="Durkin S."/>
            <person name="Harkins D."/>
            <person name="Montgomery R."/>
            <person name="Ziemer C."/>
            <person name="Klaassens E."/>
            <person name="Ocuiv P."/>
            <person name="Morrison M."/>
        </authorList>
    </citation>
    <scope>NUCLEOTIDE SEQUENCE [LARGE SCALE GENOMIC DNA]</scope>
    <source>
        <strain evidence="4 5">8</strain>
    </source>
</reference>
<dbReference type="PANTHER" id="PTHR34295:SF1">
    <property type="entry name" value="BIOTIN TRANSPORTER BIOY"/>
    <property type="match status" value="1"/>
</dbReference>